<gene>
    <name evidence="2" type="ORF">C8N28_0565</name>
</gene>
<keyword evidence="3" id="KW-1185">Reference proteome</keyword>
<dbReference type="AlphaFoldDB" id="A0A4R1M692"/>
<proteinExistence type="predicted"/>
<reference evidence="2 3" key="1">
    <citation type="submission" date="2019-03" db="EMBL/GenBank/DDBJ databases">
        <title>Genomic Encyclopedia of Archaeal and Bacterial Type Strains, Phase II (KMG-II): from individual species to whole genera.</title>
        <authorList>
            <person name="Goeker M."/>
        </authorList>
    </citation>
    <scope>NUCLEOTIDE SEQUENCE [LARGE SCALE GENOMIC DNA]</scope>
    <source>
        <strain evidence="2 3">DSM 22554</strain>
    </source>
</reference>
<evidence type="ECO:0000259" key="1">
    <source>
        <dbReference type="Pfam" id="PF10006"/>
    </source>
</evidence>
<dbReference type="EMBL" id="SMGO01000001">
    <property type="protein sequence ID" value="TCK85263.1"/>
    <property type="molecule type" value="Genomic_DNA"/>
</dbReference>
<dbReference type="Proteomes" id="UP000294616">
    <property type="component" value="Unassembled WGS sequence"/>
</dbReference>
<organism evidence="2 3">
    <name type="scientific">Albibacterium bauzanense</name>
    <dbReference type="NCBI Taxonomy" id="653929"/>
    <lineage>
        <taxon>Bacteria</taxon>
        <taxon>Pseudomonadati</taxon>
        <taxon>Bacteroidota</taxon>
        <taxon>Sphingobacteriia</taxon>
        <taxon>Sphingobacteriales</taxon>
        <taxon>Sphingobacteriaceae</taxon>
        <taxon>Albibacterium</taxon>
    </lineage>
</organism>
<dbReference type="RefSeq" id="WP_132221326.1">
    <property type="nucleotide sequence ID" value="NZ_SMGO01000001.1"/>
</dbReference>
<dbReference type="Pfam" id="PF10006">
    <property type="entry name" value="DUF2249"/>
    <property type="match status" value="3"/>
</dbReference>
<evidence type="ECO:0000313" key="3">
    <source>
        <dbReference type="Proteomes" id="UP000294616"/>
    </source>
</evidence>
<feature type="domain" description="DUF2249" evidence="1">
    <location>
        <begin position="94"/>
        <end position="162"/>
    </location>
</feature>
<feature type="domain" description="DUF2249" evidence="1">
    <location>
        <begin position="9"/>
        <end position="78"/>
    </location>
</feature>
<comment type="caution">
    <text evidence="2">The sequence shown here is derived from an EMBL/GenBank/DDBJ whole genome shotgun (WGS) entry which is preliminary data.</text>
</comment>
<accession>A0A4R1M692</accession>
<feature type="domain" description="DUF2249" evidence="1">
    <location>
        <begin position="178"/>
        <end position="246"/>
    </location>
</feature>
<dbReference type="OrthoDB" id="9798996at2"/>
<sequence>MDNKIQIEELDVRVLIPIERHKKLIQLFKELPVDESFIFINDHDPIPLYYEFRSIYGDVVGWEYLNRGGREWKVKVTRIEASQGREFTDISTLLDLRKANENEWKQIVFHRYGMMEQGDVMEIIAAEDPKEIHDIFINKFEGQHSWIYKKKEPNEYIVHIKKEVKSGLGDDGFSVVNEFDIRPFPPTERHEMFYKAFADIKAGEAFEFINDHDPLPLYYQMEAESKEPFKWEYLEKGPEAWKVRVIKTKE</sequence>
<protein>
    <submittedName>
        <fullName evidence="2">Uncharacterized protein (DUF2249 family)</fullName>
    </submittedName>
</protein>
<dbReference type="InterPro" id="IPR018720">
    <property type="entry name" value="DUF2249"/>
</dbReference>
<evidence type="ECO:0000313" key="2">
    <source>
        <dbReference type="EMBL" id="TCK85263.1"/>
    </source>
</evidence>
<name>A0A4R1M692_9SPHI</name>